<feature type="active site" evidence="12">
    <location>
        <position position="221"/>
    </location>
</feature>
<evidence type="ECO:0000313" key="15">
    <source>
        <dbReference type="EMBL" id="CAH1215975.1"/>
    </source>
</evidence>
<reference evidence="15" key="1">
    <citation type="submission" date="2022-01" db="EMBL/GenBank/DDBJ databases">
        <authorList>
            <person name="Criscuolo A."/>
        </authorList>
    </citation>
    <scope>NUCLEOTIDE SEQUENCE</scope>
    <source>
        <strain evidence="15">CIP111892</strain>
    </source>
</reference>
<feature type="active site" evidence="12">
    <location>
        <position position="402"/>
    </location>
</feature>
<dbReference type="CDD" id="cd09112">
    <property type="entry name" value="PLDc_CLS_2"/>
    <property type="match status" value="1"/>
</dbReference>
<dbReference type="InterPro" id="IPR030874">
    <property type="entry name" value="Cardiolipin_synth_Firmi"/>
</dbReference>
<feature type="domain" description="PLD phosphodiesterase" evidence="14">
    <location>
        <begin position="214"/>
        <end position="241"/>
    </location>
</feature>
<keyword evidence="10 12" id="KW-0594">Phospholipid biosynthesis</keyword>
<evidence type="ECO:0000256" key="11">
    <source>
        <dbReference type="ARBA" id="ARBA00023264"/>
    </source>
</evidence>
<evidence type="ECO:0000256" key="12">
    <source>
        <dbReference type="HAMAP-Rule" id="MF_01916"/>
    </source>
</evidence>
<gene>
    <name evidence="15" type="primary">clsA_2</name>
    <name evidence="15" type="ORF">PAECIP111892_04216</name>
</gene>
<feature type="active site" evidence="12">
    <location>
        <position position="219"/>
    </location>
</feature>
<dbReference type="SUPFAM" id="SSF56024">
    <property type="entry name" value="Phospholipase D/nuclease"/>
    <property type="match status" value="2"/>
</dbReference>
<feature type="transmembrane region" description="Helical" evidence="12">
    <location>
        <begin position="30"/>
        <end position="50"/>
    </location>
</feature>
<dbReference type="GO" id="GO:0016740">
    <property type="term" value="F:transferase activity"/>
    <property type="evidence" value="ECO:0007669"/>
    <property type="project" value="UniProtKB-KW"/>
</dbReference>
<dbReference type="InterPro" id="IPR022924">
    <property type="entry name" value="Cardiolipin_synthase"/>
</dbReference>
<keyword evidence="6" id="KW-0677">Repeat</keyword>
<accession>A0ABM9CLW2</accession>
<evidence type="ECO:0000313" key="16">
    <source>
        <dbReference type="Proteomes" id="UP000838324"/>
    </source>
</evidence>
<organism evidence="15 16">
    <name type="scientific">Paenibacillus auburnensis</name>
    <dbReference type="NCBI Taxonomy" id="2905649"/>
    <lineage>
        <taxon>Bacteria</taxon>
        <taxon>Bacillati</taxon>
        <taxon>Bacillota</taxon>
        <taxon>Bacilli</taxon>
        <taxon>Bacillales</taxon>
        <taxon>Paenibacillaceae</taxon>
        <taxon>Paenibacillus</taxon>
    </lineage>
</organism>
<keyword evidence="7 12" id="KW-1133">Transmembrane helix</keyword>
<evidence type="ECO:0000256" key="3">
    <source>
        <dbReference type="ARBA" id="ARBA00022516"/>
    </source>
</evidence>
<comment type="subcellular location">
    <subcellularLocation>
        <location evidence="1 12">Cell membrane</location>
        <topology evidence="1 12">Multi-pass membrane protein</topology>
    </subcellularLocation>
</comment>
<dbReference type="EMBL" id="CAKMMG010000007">
    <property type="protein sequence ID" value="CAH1215975.1"/>
    <property type="molecule type" value="Genomic_DNA"/>
</dbReference>
<evidence type="ECO:0000256" key="2">
    <source>
        <dbReference type="ARBA" id="ARBA00022475"/>
    </source>
</evidence>
<feature type="active site" evidence="12">
    <location>
        <position position="397"/>
    </location>
</feature>
<dbReference type="Pfam" id="PF13396">
    <property type="entry name" value="PLDc_N"/>
    <property type="match status" value="1"/>
</dbReference>
<comment type="catalytic activity">
    <reaction evidence="12">
        <text>2 a 1,2-diacyl-sn-glycero-3-phospho-(1'-sn-glycerol) = a cardiolipin + glycerol</text>
        <dbReference type="Rhea" id="RHEA:31451"/>
        <dbReference type="ChEBI" id="CHEBI:17754"/>
        <dbReference type="ChEBI" id="CHEBI:62237"/>
        <dbReference type="ChEBI" id="CHEBI:64716"/>
    </reaction>
</comment>
<dbReference type="Proteomes" id="UP000838324">
    <property type="component" value="Unassembled WGS sequence"/>
</dbReference>
<protein>
    <recommendedName>
        <fullName evidence="12 13">Cardiolipin synthase</fullName>
        <shortName evidence="12">CL synthase</shortName>
        <ecNumber evidence="12 13">2.7.8.-</ecNumber>
    </recommendedName>
</protein>
<keyword evidence="2 12" id="KW-1003">Cell membrane</keyword>
<evidence type="ECO:0000256" key="4">
    <source>
        <dbReference type="ARBA" id="ARBA00022679"/>
    </source>
</evidence>
<evidence type="ECO:0000256" key="7">
    <source>
        <dbReference type="ARBA" id="ARBA00022989"/>
    </source>
</evidence>
<dbReference type="NCBIfam" id="TIGR04265">
    <property type="entry name" value="bac_cardiolipin"/>
    <property type="match status" value="1"/>
</dbReference>
<evidence type="ECO:0000259" key="14">
    <source>
        <dbReference type="PROSITE" id="PS50035"/>
    </source>
</evidence>
<evidence type="ECO:0000256" key="5">
    <source>
        <dbReference type="ARBA" id="ARBA00022692"/>
    </source>
</evidence>
<dbReference type="RefSeq" id="WP_236336064.1">
    <property type="nucleotide sequence ID" value="NZ_CAKMMG010000007.1"/>
</dbReference>
<evidence type="ECO:0000256" key="10">
    <source>
        <dbReference type="ARBA" id="ARBA00023209"/>
    </source>
</evidence>
<dbReference type="EC" id="2.7.8.-" evidence="12 13"/>
<dbReference type="InterPro" id="IPR025202">
    <property type="entry name" value="PLD-like_dom"/>
</dbReference>
<comment type="function">
    <text evidence="12">Catalyzes the reversible phosphatidyl group transfer from one phosphatidylglycerol molecule to another to form cardiolipin (CL) (diphosphatidylglycerol) and glycerol.</text>
</comment>
<dbReference type="SMART" id="SM00155">
    <property type="entry name" value="PLDc"/>
    <property type="match status" value="2"/>
</dbReference>
<dbReference type="Gene3D" id="3.30.870.10">
    <property type="entry name" value="Endonuclease Chain A"/>
    <property type="match status" value="2"/>
</dbReference>
<evidence type="ECO:0000256" key="9">
    <source>
        <dbReference type="ARBA" id="ARBA00023136"/>
    </source>
</evidence>
<evidence type="ECO:0000256" key="8">
    <source>
        <dbReference type="ARBA" id="ARBA00023098"/>
    </source>
</evidence>
<evidence type="ECO:0000256" key="1">
    <source>
        <dbReference type="ARBA" id="ARBA00004651"/>
    </source>
</evidence>
<comment type="caution">
    <text evidence="15">The sequence shown here is derived from an EMBL/GenBank/DDBJ whole genome shotgun (WGS) entry which is preliminary data.</text>
</comment>
<dbReference type="InterPro" id="IPR001736">
    <property type="entry name" value="PLipase_D/transphosphatidylase"/>
</dbReference>
<keyword evidence="8 12" id="KW-0443">Lipid metabolism</keyword>
<feature type="domain" description="PLD phosphodiesterase" evidence="14">
    <location>
        <begin position="390"/>
        <end position="417"/>
    </location>
</feature>
<dbReference type="PANTHER" id="PTHR21248">
    <property type="entry name" value="CARDIOLIPIN SYNTHASE"/>
    <property type="match status" value="1"/>
</dbReference>
<feature type="active site" evidence="12">
    <location>
        <position position="395"/>
    </location>
</feature>
<evidence type="ECO:0000256" key="13">
    <source>
        <dbReference type="NCBIfam" id="TIGR04265"/>
    </source>
</evidence>
<proteinExistence type="inferred from homology"/>
<evidence type="ECO:0000256" key="6">
    <source>
        <dbReference type="ARBA" id="ARBA00022737"/>
    </source>
</evidence>
<comment type="caution">
    <text evidence="12">Lacks conserved residue(s) required for the propagation of feature annotation.</text>
</comment>
<dbReference type="HAMAP" id="MF_01916">
    <property type="entry name" value="Cardiolipin_synth_Cls"/>
    <property type="match status" value="1"/>
</dbReference>
<dbReference type="Pfam" id="PF13091">
    <property type="entry name" value="PLDc_2"/>
    <property type="match status" value="2"/>
</dbReference>
<dbReference type="CDD" id="cd09110">
    <property type="entry name" value="PLDc_CLS_1"/>
    <property type="match status" value="1"/>
</dbReference>
<keyword evidence="11 12" id="KW-1208">Phospholipid metabolism</keyword>
<dbReference type="InterPro" id="IPR027379">
    <property type="entry name" value="CLS_N"/>
</dbReference>
<keyword evidence="9 12" id="KW-0472">Membrane</keyword>
<keyword evidence="4 12" id="KW-0808">Transferase</keyword>
<dbReference type="PROSITE" id="PS50035">
    <property type="entry name" value="PLD"/>
    <property type="match status" value="2"/>
</dbReference>
<dbReference type="PANTHER" id="PTHR21248:SF20">
    <property type="entry name" value="CARDIOLIPIN SYNTHASE YWIE-RELATED"/>
    <property type="match status" value="1"/>
</dbReference>
<keyword evidence="16" id="KW-1185">Reference proteome</keyword>
<comment type="similarity">
    <text evidence="12">Belongs to the phospholipase D family. Cardiolipin synthase subfamily.</text>
</comment>
<feature type="active site" evidence="12">
    <location>
        <position position="226"/>
    </location>
</feature>
<name>A0ABM9CLW2_9BACL</name>
<sequence>MKIIVFLLSLFVLQVAIIVLLEYRRPQRALAWVVLSFCCPPLGLLLYYFLGRDYWQSRKIDKHCTPSRLSEIGAHVSGKIKIVQKPEECGNPAFTSHEELLYLLGRLSGRNITGRNRSRILPDAQEAYAAMLEAMEAAREHIHLEFYIFRDDEIGKQFQEVMVRKARQGVKVRLLCDGLGSHHLSREFIGTLKHAGVEVHFFLPLLHSLLDRRFNYRNHRKIMVIDGLVGFTGGMNVGDDYLGKDPKMGYWRDTHLQLEGDSVYHLQAIFLKDWKLAAGDWLSHPRFFPAHNCTEQEAVLVVASGPDGAIDASQEMYFAALCSARRRIWIASPYFIPDPTICRALKNAVLSGVDVRIIIPAKPDNKLVYSASLSYLENLQDAGVKFYRYTRGFMHAKVMIIDDLLATIGSANLDMRSFYSNFELTAVLLRPERIAELASDFEKDLKDSPFIDPEKFRERAWNVKLIQSLCQLLSPLL</sequence>
<keyword evidence="5 12" id="KW-0812">Transmembrane</keyword>
<keyword evidence="3 12" id="KW-0444">Lipid biosynthesis</keyword>